<dbReference type="PROSITE" id="PS50026">
    <property type="entry name" value="EGF_3"/>
    <property type="match status" value="2"/>
</dbReference>
<feature type="domain" description="Protein kinase" evidence="18">
    <location>
        <begin position="962"/>
        <end position="1275"/>
    </location>
</feature>
<dbReference type="FunFam" id="3.30.200.20:FF:000776">
    <property type="entry name" value="Flk-1 receptor"/>
    <property type="match status" value="1"/>
</dbReference>
<dbReference type="PROSITE" id="PS00109">
    <property type="entry name" value="PROTEIN_KINASE_TYR"/>
    <property type="match status" value="1"/>
</dbReference>
<accession>A0A8W8LMA4</accession>
<keyword evidence="14" id="KW-0067">ATP-binding</keyword>
<dbReference type="InterPro" id="IPR003598">
    <property type="entry name" value="Ig_sub2"/>
</dbReference>
<dbReference type="GO" id="GO:0007169">
    <property type="term" value="P:cell surface receptor protein tyrosine kinase signaling pathway"/>
    <property type="evidence" value="ECO:0007669"/>
    <property type="project" value="TreeGrafter"/>
</dbReference>
<dbReference type="InterPro" id="IPR003599">
    <property type="entry name" value="Ig_sub"/>
</dbReference>
<evidence type="ECO:0000256" key="15">
    <source>
        <dbReference type="SAM" id="MobiDB-lite"/>
    </source>
</evidence>
<feature type="disulfide bond" evidence="13">
    <location>
        <begin position="53"/>
        <end position="62"/>
    </location>
</feature>
<dbReference type="Gene3D" id="3.30.200.20">
    <property type="entry name" value="Phosphorylase Kinase, domain 1"/>
    <property type="match status" value="1"/>
</dbReference>
<dbReference type="InterPro" id="IPR013783">
    <property type="entry name" value="Ig-like_fold"/>
</dbReference>
<keyword evidence="8 13" id="KW-1015">Disulfide bond</keyword>
<dbReference type="InterPro" id="IPR001245">
    <property type="entry name" value="Ser-Thr/Tyr_kinase_cat_dom"/>
</dbReference>
<dbReference type="InterPro" id="IPR000152">
    <property type="entry name" value="EGF-type_Asp/Asn_hydroxyl_site"/>
</dbReference>
<evidence type="ECO:0000313" key="22">
    <source>
        <dbReference type="Proteomes" id="UP000005408"/>
    </source>
</evidence>
<dbReference type="Gene3D" id="2.60.40.10">
    <property type="entry name" value="Immunoglobulins"/>
    <property type="match status" value="5"/>
</dbReference>
<dbReference type="Gene3D" id="2.10.25.10">
    <property type="entry name" value="Laminin"/>
    <property type="match status" value="2"/>
</dbReference>
<dbReference type="InterPro" id="IPR008266">
    <property type="entry name" value="Tyr_kinase_AS"/>
</dbReference>
<feature type="binding site" evidence="14">
    <location>
        <position position="996"/>
    </location>
    <ligand>
        <name>ATP</name>
        <dbReference type="ChEBI" id="CHEBI:30616"/>
    </ligand>
</feature>
<evidence type="ECO:0000256" key="12">
    <source>
        <dbReference type="ARBA" id="ARBA00051243"/>
    </source>
</evidence>
<keyword evidence="4 17" id="KW-0732">Signal</keyword>
<dbReference type="InterPro" id="IPR036179">
    <property type="entry name" value="Ig-like_dom_sf"/>
</dbReference>
<dbReference type="GO" id="GO:0005886">
    <property type="term" value="C:plasma membrane"/>
    <property type="evidence" value="ECO:0007669"/>
    <property type="project" value="TreeGrafter"/>
</dbReference>
<feature type="domain" description="Ig-like" evidence="20">
    <location>
        <begin position="330"/>
        <end position="445"/>
    </location>
</feature>
<keyword evidence="5" id="KW-0677">Repeat</keyword>
<dbReference type="Pfam" id="PF21339">
    <property type="entry name" value="VEGFR-1-like_Ig-like"/>
    <property type="match status" value="1"/>
</dbReference>
<dbReference type="PROSITE" id="PS50011">
    <property type="entry name" value="PROTEIN_KINASE_DOM"/>
    <property type="match status" value="1"/>
</dbReference>
<evidence type="ECO:0000259" key="18">
    <source>
        <dbReference type="PROSITE" id="PS50011"/>
    </source>
</evidence>
<dbReference type="PANTHER" id="PTHR24416">
    <property type="entry name" value="TYROSINE-PROTEIN KINASE RECEPTOR"/>
    <property type="match status" value="1"/>
</dbReference>
<dbReference type="SMART" id="SM00408">
    <property type="entry name" value="IGc2"/>
    <property type="match status" value="2"/>
</dbReference>
<feature type="disulfide bond" evidence="13">
    <location>
        <begin position="34"/>
        <end position="51"/>
    </location>
</feature>
<feature type="domain" description="EGF-like" evidence="19">
    <location>
        <begin position="25"/>
        <end position="63"/>
    </location>
</feature>
<dbReference type="SMART" id="SM00219">
    <property type="entry name" value="TyrKc"/>
    <property type="match status" value="1"/>
</dbReference>
<keyword evidence="14" id="KW-0547">Nucleotide-binding</keyword>
<evidence type="ECO:0000256" key="2">
    <source>
        <dbReference type="ARBA" id="ARBA00011902"/>
    </source>
</evidence>
<dbReference type="SUPFAM" id="SSF57196">
    <property type="entry name" value="EGF/Laminin"/>
    <property type="match status" value="2"/>
</dbReference>
<feature type="domain" description="EGF-like" evidence="19">
    <location>
        <begin position="65"/>
        <end position="101"/>
    </location>
</feature>
<evidence type="ECO:0000256" key="8">
    <source>
        <dbReference type="ARBA" id="ARBA00023157"/>
    </source>
</evidence>
<feature type="disulfide bond" evidence="13">
    <location>
        <begin position="91"/>
        <end position="100"/>
    </location>
</feature>
<evidence type="ECO:0000256" key="16">
    <source>
        <dbReference type="SAM" id="Phobius"/>
    </source>
</evidence>
<keyword evidence="13" id="KW-0245">EGF-like domain</keyword>
<dbReference type="GO" id="GO:0005524">
    <property type="term" value="F:ATP binding"/>
    <property type="evidence" value="ECO:0007669"/>
    <property type="project" value="UniProtKB-UniRule"/>
</dbReference>
<dbReference type="EC" id="2.7.10.1" evidence="2"/>
<feature type="transmembrane region" description="Helical" evidence="16">
    <location>
        <begin position="892"/>
        <end position="914"/>
    </location>
</feature>
<dbReference type="SMART" id="SM00409">
    <property type="entry name" value="IG"/>
    <property type="match status" value="4"/>
</dbReference>
<feature type="domain" description="Ig-like" evidence="20">
    <location>
        <begin position="780"/>
        <end position="873"/>
    </location>
</feature>
<keyword evidence="7 16" id="KW-0472">Membrane</keyword>
<evidence type="ECO:0000256" key="14">
    <source>
        <dbReference type="PROSITE-ProRule" id="PRU10141"/>
    </source>
</evidence>
<dbReference type="SUPFAM" id="SSF48726">
    <property type="entry name" value="Immunoglobulin"/>
    <property type="match status" value="3"/>
</dbReference>
<evidence type="ECO:0000256" key="11">
    <source>
        <dbReference type="ARBA" id="ARBA00023319"/>
    </source>
</evidence>
<dbReference type="FunFam" id="1.10.510.10:FF:000373">
    <property type="entry name" value="Receptor protein-tyrosine kinase"/>
    <property type="match status" value="1"/>
</dbReference>
<dbReference type="PANTHER" id="PTHR24416:SF600">
    <property type="entry name" value="PDGF- AND VEGF-RECEPTOR RELATED, ISOFORM J"/>
    <property type="match status" value="1"/>
</dbReference>
<dbReference type="Gene3D" id="1.10.510.10">
    <property type="entry name" value="Transferase(Phosphotransferase) domain 1"/>
    <property type="match status" value="1"/>
</dbReference>
<dbReference type="InterPro" id="IPR050122">
    <property type="entry name" value="RTK"/>
</dbReference>
<evidence type="ECO:0000259" key="20">
    <source>
        <dbReference type="PROSITE" id="PS50835"/>
    </source>
</evidence>
<feature type="region of interest" description="Disordered" evidence="15">
    <location>
        <begin position="1352"/>
        <end position="1476"/>
    </location>
</feature>
<dbReference type="Proteomes" id="UP000005408">
    <property type="component" value="Unassembled WGS sequence"/>
</dbReference>
<dbReference type="GO" id="GO:0004714">
    <property type="term" value="F:transmembrane receptor protein tyrosine kinase activity"/>
    <property type="evidence" value="ECO:0007669"/>
    <property type="project" value="UniProtKB-EC"/>
</dbReference>
<dbReference type="SMART" id="SM00179">
    <property type="entry name" value="EGF_CA"/>
    <property type="match status" value="2"/>
</dbReference>
<evidence type="ECO:0000256" key="13">
    <source>
        <dbReference type="PROSITE-ProRule" id="PRU00076"/>
    </source>
</evidence>
<keyword evidence="22" id="KW-1185">Reference proteome</keyword>
<evidence type="ECO:0000313" key="21">
    <source>
        <dbReference type="EnsemblMetazoa" id="G28087.1:cds"/>
    </source>
</evidence>
<dbReference type="InterPro" id="IPR018097">
    <property type="entry name" value="EGF_Ca-bd_CS"/>
</dbReference>
<proteinExistence type="predicted"/>
<dbReference type="InterPro" id="IPR000719">
    <property type="entry name" value="Prot_kinase_dom"/>
</dbReference>
<evidence type="ECO:0000256" key="3">
    <source>
        <dbReference type="ARBA" id="ARBA00022692"/>
    </source>
</evidence>
<dbReference type="EnsemblMetazoa" id="G28087.1">
    <property type="protein sequence ID" value="G28087.1:cds"/>
    <property type="gene ID" value="G28087"/>
</dbReference>
<dbReference type="FunFam" id="2.10.25.10:FF:000472">
    <property type="entry name" value="Uncharacterized protein, isoform A"/>
    <property type="match status" value="1"/>
</dbReference>
<comment type="subcellular location">
    <subcellularLocation>
        <location evidence="1">Membrane</location>
        <topology evidence="1">Single-pass membrane protein</topology>
    </subcellularLocation>
</comment>
<evidence type="ECO:0000256" key="4">
    <source>
        <dbReference type="ARBA" id="ARBA00022729"/>
    </source>
</evidence>
<comment type="caution">
    <text evidence="13">Lacks conserved residue(s) required for the propagation of feature annotation.</text>
</comment>
<feature type="signal peptide" evidence="17">
    <location>
        <begin position="1"/>
        <end position="19"/>
    </location>
</feature>
<name>A0A8W8LMA4_MAGGI</name>
<dbReference type="PROSITE" id="PS50835">
    <property type="entry name" value="IG_LIKE"/>
    <property type="match status" value="3"/>
</dbReference>
<dbReference type="SMART" id="SM00181">
    <property type="entry name" value="EGF"/>
    <property type="match status" value="2"/>
</dbReference>
<dbReference type="InterPro" id="IPR017441">
    <property type="entry name" value="Protein_kinase_ATP_BS"/>
</dbReference>
<evidence type="ECO:0000256" key="6">
    <source>
        <dbReference type="ARBA" id="ARBA00022989"/>
    </source>
</evidence>
<evidence type="ECO:0000256" key="1">
    <source>
        <dbReference type="ARBA" id="ARBA00004167"/>
    </source>
</evidence>
<feature type="compositionally biased region" description="Basic and acidic residues" evidence="15">
    <location>
        <begin position="1450"/>
        <end position="1460"/>
    </location>
</feature>
<dbReference type="InterPro" id="IPR011009">
    <property type="entry name" value="Kinase-like_dom_sf"/>
</dbReference>
<evidence type="ECO:0000256" key="5">
    <source>
        <dbReference type="ARBA" id="ARBA00022737"/>
    </source>
</evidence>
<sequence>MRNLVAACVILVSASAVWAQLVVVEETDCLKRPCRNGGSCDDIDGDGNFTCGCLPQWSGHFCELDTNECLNPPCEHGGTCTNSHGGYFCACTEIWTGKNCEEFKRVTIVDPKPTMEIYPERERVDSENGSIYTSSGDIVLNSGENFTIECFGDYPIKLTFKSDRVAEAPDYLGMDIIRRPIANMSQNARAFGVIYLVSNPTYKYTGEYVCQYTENSLHTSKYIYIRDEDNLFLEKNKYPGVPIFKNSYLFEPLILPCHVSDPEADVKLLTNWGTEVQLPDSPITYDPKTGFLIEFPSYSFVGPFRCAASVNNGMMQTISYYVTFNVEYKPSPTLLPLGDLEIVLGEDFELRCQVTVPLSVQSVSIQWMYSSNENNVSLPISALMIAPGQRSDRVRFTRPVEDTSMASDKSKTYFSNLTVMNGMKMDQGRYTCNVTTGRSQSTAVSKNVILVGDGLLEIQQCKKGQEIADFRGNWTVITQEQQIGVQISCLIKSMPYPKVTWYFKGEELNFKNSTVSQRYNPTMLNTTRTLTNISLSIMLPGKEQVGLYEIIVEAGTKREYAHFQLVYQYKPVVLIPAINKDVPYLLPNTRYNVRALVSAVPPATSQGWLWQPCGELPSCKQNSNSWRNVTSDNYQRFNQSGHLKYYATNSKGTGEYVMKIKVAEYETGLGIHIDQEKPSIIQTFPLHVTCTATKWEYSNVKVVFWGETDSYWRDVNIQNGTTLLSHNTSLSWISELRIENFAPENVGLYGCEVDISSNSSKGHLSTGDALRVQMISLEKPVFTKNTLTDSVVETNMGHSYHVMDCSARGVPAPSIQWFKDGQLLNFTSEFLGLSLSDDNTSLTINKTDVVHSGIYVCEVENMNGVIYKNVTLQIKSSLQSQKLKTKVEKGTIIAVIVAAVIVIAIVIIIFVICYKRRSMALHKELEHQLIQPNGDYNPDLPIDEQTGCIPYDSKWEFPKKRLRQGMVLGQGAFGRVIKAEAIGILEHEDVTVVAVKMVKDCTDRDQMMALLSELKILIHVGQHLNIVNLLGAVTKDIRYGELYVIVEYCHFGNLRSYVLKHKEEFRDVMEDAMDAATEKKREVAREAAANKPYYLNKAQIENTADLVGPPLTTKNLICWSFQVARGMEYLASKKYIHRDLAARNVLLAEDNIVKICDFGLAKDLYQNPEYHKKTDGPVPVKWMAVESLTHRLYTTKSDVWSYGVFLWELFSLGGSPYPGVEINEKFIGLLQDGYRMEKPRFASDEMYKVMQATWRDDPDDRPTFTQLASIMGDFLEENVKQYYLDLNEPYLKMVDLEGGACGGPESEGYLKMSDRDKTSDYLKMGLAPPPPVDQEDHEGDVSYVNEKKWNRKKEKGEGTELQPLTKAMEAEEEVQLRKKDRENSPAHVNVRADVHRSDDTDSGHSSTYAPGTPPDIGNDGYLVAKSGPGQTMIFVANNKSSPPKNKTKTKCSEFTKDYHDPPPTYSTVLQDSDIDV</sequence>
<dbReference type="InterPro" id="IPR007110">
    <property type="entry name" value="Ig-like_dom"/>
</dbReference>
<organism evidence="21 22">
    <name type="scientific">Magallana gigas</name>
    <name type="common">Pacific oyster</name>
    <name type="synonym">Crassostrea gigas</name>
    <dbReference type="NCBI Taxonomy" id="29159"/>
    <lineage>
        <taxon>Eukaryota</taxon>
        <taxon>Metazoa</taxon>
        <taxon>Spiralia</taxon>
        <taxon>Lophotrochozoa</taxon>
        <taxon>Mollusca</taxon>
        <taxon>Bivalvia</taxon>
        <taxon>Autobranchia</taxon>
        <taxon>Pteriomorphia</taxon>
        <taxon>Ostreida</taxon>
        <taxon>Ostreoidea</taxon>
        <taxon>Ostreidae</taxon>
        <taxon>Magallana</taxon>
    </lineage>
</organism>
<dbReference type="PROSITE" id="PS00107">
    <property type="entry name" value="PROTEIN_KINASE_ATP"/>
    <property type="match status" value="1"/>
</dbReference>
<evidence type="ECO:0000259" key="19">
    <source>
        <dbReference type="PROSITE" id="PS50026"/>
    </source>
</evidence>
<dbReference type="GO" id="GO:0005509">
    <property type="term" value="F:calcium ion binding"/>
    <property type="evidence" value="ECO:0007669"/>
    <property type="project" value="InterPro"/>
</dbReference>
<dbReference type="InterPro" id="IPR000742">
    <property type="entry name" value="EGF"/>
</dbReference>
<dbReference type="InterPro" id="IPR020635">
    <property type="entry name" value="Tyr_kinase_cat_dom"/>
</dbReference>
<keyword evidence="10" id="KW-0325">Glycoprotein</keyword>
<dbReference type="PROSITE" id="PS00010">
    <property type="entry name" value="ASX_HYDROXYL"/>
    <property type="match status" value="1"/>
</dbReference>
<dbReference type="SUPFAM" id="SSF56112">
    <property type="entry name" value="Protein kinase-like (PK-like)"/>
    <property type="match status" value="1"/>
</dbReference>
<evidence type="ECO:0000256" key="7">
    <source>
        <dbReference type="ARBA" id="ARBA00023136"/>
    </source>
</evidence>
<feature type="domain" description="Ig-like" evidence="20">
    <location>
        <begin position="688"/>
        <end position="765"/>
    </location>
</feature>
<protein>
    <recommendedName>
        <fullName evidence="2">receptor protein-tyrosine kinase</fullName>
        <ecNumber evidence="2">2.7.10.1</ecNumber>
    </recommendedName>
</protein>
<dbReference type="CDD" id="cd00096">
    <property type="entry name" value="Ig"/>
    <property type="match status" value="1"/>
</dbReference>
<dbReference type="Pfam" id="PF07679">
    <property type="entry name" value="I-set"/>
    <property type="match status" value="1"/>
</dbReference>
<reference evidence="21" key="1">
    <citation type="submission" date="2022-08" db="UniProtKB">
        <authorList>
            <consortium name="EnsemblMetazoa"/>
        </authorList>
    </citation>
    <scope>IDENTIFICATION</scope>
    <source>
        <strain evidence="21">05x7-T-G4-1.051#20</strain>
    </source>
</reference>
<dbReference type="InterPro" id="IPR013098">
    <property type="entry name" value="Ig_I-set"/>
</dbReference>
<evidence type="ECO:0000256" key="10">
    <source>
        <dbReference type="ARBA" id="ARBA00023180"/>
    </source>
</evidence>
<dbReference type="PROSITE" id="PS00022">
    <property type="entry name" value="EGF_1"/>
    <property type="match status" value="2"/>
</dbReference>
<dbReference type="GO" id="GO:0043235">
    <property type="term" value="C:receptor complex"/>
    <property type="evidence" value="ECO:0007669"/>
    <property type="project" value="TreeGrafter"/>
</dbReference>
<dbReference type="InterPro" id="IPR001881">
    <property type="entry name" value="EGF-like_Ca-bd_dom"/>
</dbReference>
<evidence type="ECO:0000256" key="9">
    <source>
        <dbReference type="ARBA" id="ARBA00023170"/>
    </source>
</evidence>
<dbReference type="CDD" id="cd00054">
    <property type="entry name" value="EGF_CA"/>
    <property type="match status" value="2"/>
</dbReference>
<evidence type="ECO:0000256" key="17">
    <source>
        <dbReference type="SAM" id="SignalP"/>
    </source>
</evidence>
<keyword evidence="3 16" id="KW-0812">Transmembrane</keyword>
<keyword evidence="6 16" id="KW-1133">Transmembrane helix</keyword>
<dbReference type="Pfam" id="PF07714">
    <property type="entry name" value="PK_Tyr_Ser-Thr"/>
    <property type="match status" value="1"/>
</dbReference>
<keyword evidence="9" id="KW-0675">Receptor</keyword>
<feature type="compositionally biased region" description="Basic and acidic residues" evidence="15">
    <location>
        <begin position="1374"/>
        <end position="1402"/>
    </location>
</feature>
<feature type="chain" id="PRO_5036478386" description="receptor protein-tyrosine kinase" evidence="17">
    <location>
        <begin position="20"/>
        <end position="1476"/>
    </location>
</feature>
<dbReference type="PROSITE" id="PS01187">
    <property type="entry name" value="EGF_CA"/>
    <property type="match status" value="1"/>
</dbReference>
<keyword evidence="11" id="KW-0393">Immunoglobulin domain</keyword>
<comment type="catalytic activity">
    <reaction evidence="12">
        <text>L-tyrosyl-[protein] + ATP = O-phospho-L-tyrosyl-[protein] + ADP + H(+)</text>
        <dbReference type="Rhea" id="RHEA:10596"/>
        <dbReference type="Rhea" id="RHEA-COMP:10136"/>
        <dbReference type="Rhea" id="RHEA-COMP:20101"/>
        <dbReference type="ChEBI" id="CHEBI:15378"/>
        <dbReference type="ChEBI" id="CHEBI:30616"/>
        <dbReference type="ChEBI" id="CHEBI:46858"/>
        <dbReference type="ChEBI" id="CHEBI:61978"/>
        <dbReference type="ChEBI" id="CHEBI:456216"/>
        <dbReference type="EC" id="2.7.10.1"/>
    </reaction>
</comment>